<dbReference type="RefSeq" id="XP_040684946.1">
    <property type="nucleotide sequence ID" value="XM_040833595.1"/>
</dbReference>
<reference evidence="2" key="1">
    <citation type="journal article" date="2017" name="Genome Biol.">
        <title>Comparative genomics reveals high biological diversity and specific adaptations in the industrially and medically important fungal genus Aspergillus.</title>
        <authorList>
            <person name="de Vries R.P."/>
            <person name="Riley R."/>
            <person name="Wiebenga A."/>
            <person name="Aguilar-Osorio G."/>
            <person name="Amillis S."/>
            <person name="Uchima C.A."/>
            <person name="Anderluh G."/>
            <person name="Asadollahi M."/>
            <person name="Askin M."/>
            <person name="Barry K."/>
            <person name="Battaglia E."/>
            <person name="Bayram O."/>
            <person name="Benocci T."/>
            <person name="Braus-Stromeyer S.A."/>
            <person name="Caldana C."/>
            <person name="Canovas D."/>
            <person name="Cerqueira G.C."/>
            <person name="Chen F."/>
            <person name="Chen W."/>
            <person name="Choi C."/>
            <person name="Clum A."/>
            <person name="Dos Santos R.A."/>
            <person name="Damasio A.R."/>
            <person name="Diallinas G."/>
            <person name="Emri T."/>
            <person name="Fekete E."/>
            <person name="Flipphi M."/>
            <person name="Freyberg S."/>
            <person name="Gallo A."/>
            <person name="Gournas C."/>
            <person name="Habgood R."/>
            <person name="Hainaut M."/>
            <person name="Harispe M.L."/>
            <person name="Henrissat B."/>
            <person name="Hilden K.S."/>
            <person name="Hope R."/>
            <person name="Hossain A."/>
            <person name="Karabika E."/>
            <person name="Karaffa L."/>
            <person name="Karanyi Z."/>
            <person name="Krasevec N."/>
            <person name="Kuo A."/>
            <person name="Kusch H."/>
            <person name="LaButti K."/>
            <person name="Lagendijk E.L."/>
            <person name="Lapidus A."/>
            <person name="Levasseur A."/>
            <person name="Lindquist E."/>
            <person name="Lipzen A."/>
            <person name="Logrieco A.F."/>
            <person name="MacCabe A."/>
            <person name="Maekelae M.R."/>
            <person name="Malavazi I."/>
            <person name="Melin P."/>
            <person name="Meyer V."/>
            <person name="Mielnichuk N."/>
            <person name="Miskei M."/>
            <person name="Molnar A.P."/>
            <person name="Mule G."/>
            <person name="Ngan C.Y."/>
            <person name="Orejas M."/>
            <person name="Orosz E."/>
            <person name="Ouedraogo J.P."/>
            <person name="Overkamp K.M."/>
            <person name="Park H.-S."/>
            <person name="Perrone G."/>
            <person name="Piumi F."/>
            <person name="Punt P.J."/>
            <person name="Ram A.F."/>
            <person name="Ramon A."/>
            <person name="Rauscher S."/>
            <person name="Record E."/>
            <person name="Riano-Pachon D.M."/>
            <person name="Robert V."/>
            <person name="Roehrig J."/>
            <person name="Ruller R."/>
            <person name="Salamov A."/>
            <person name="Salih N.S."/>
            <person name="Samson R.A."/>
            <person name="Sandor E."/>
            <person name="Sanguinetti M."/>
            <person name="Schuetze T."/>
            <person name="Sepcic K."/>
            <person name="Shelest E."/>
            <person name="Sherlock G."/>
            <person name="Sophianopoulou V."/>
            <person name="Squina F.M."/>
            <person name="Sun H."/>
            <person name="Susca A."/>
            <person name="Todd R.B."/>
            <person name="Tsang A."/>
            <person name="Unkles S.E."/>
            <person name="van de Wiele N."/>
            <person name="van Rossen-Uffink D."/>
            <person name="Oliveira J.V."/>
            <person name="Vesth T.C."/>
            <person name="Visser J."/>
            <person name="Yu J.-H."/>
            <person name="Zhou M."/>
            <person name="Andersen M.R."/>
            <person name="Archer D.B."/>
            <person name="Baker S.E."/>
            <person name="Benoit I."/>
            <person name="Brakhage A.A."/>
            <person name="Braus G.H."/>
            <person name="Fischer R."/>
            <person name="Frisvad J.C."/>
            <person name="Goldman G.H."/>
            <person name="Houbraken J."/>
            <person name="Oakley B."/>
            <person name="Pocsi I."/>
            <person name="Scazzocchio C."/>
            <person name="Seiboth B."/>
            <person name="vanKuyk P.A."/>
            <person name="Wortman J."/>
            <person name="Dyer P.S."/>
            <person name="Grigoriev I.V."/>
        </authorList>
    </citation>
    <scope>NUCLEOTIDE SEQUENCE [LARGE SCALE GENOMIC DNA]</scope>
    <source>
        <strain evidence="2">DTO 134E9</strain>
    </source>
</reference>
<evidence type="ECO:0000313" key="2">
    <source>
        <dbReference type="Proteomes" id="UP000184383"/>
    </source>
</evidence>
<protein>
    <submittedName>
        <fullName evidence="1">Uncharacterized protein</fullName>
    </submittedName>
</protein>
<dbReference type="EMBL" id="KV878216">
    <property type="protein sequence ID" value="OJJ31269.1"/>
    <property type="molecule type" value="Genomic_DNA"/>
</dbReference>
<dbReference type="AlphaFoldDB" id="A0A1L9R8N2"/>
<proteinExistence type="predicted"/>
<accession>A0A1L9R8N2</accession>
<organism evidence="1 2">
    <name type="scientific">Aspergillus wentii DTO 134E9</name>
    <dbReference type="NCBI Taxonomy" id="1073089"/>
    <lineage>
        <taxon>Eukaryota</taxon>
        <taxon>Fungi</taxon>
        <taxon>Dikarya</taxon>
        <taxon>Ascomycota</taxon>
        <taxon>Pezizomycotina</taxon>
        <taxon>Eurotiomycetes</taxon>
        <taxon>Eurotiomycetidae</taxon>
        <taxon>Eurotiales</taxon>
        <taxon>Aspergillaceae</taxon>
        <taxon>Aspergillus</taxon>
        <taxon>Aspergillus subgen. Cremei</taxon>
    </lineage>
</organism>
<sequence length="109" mass="12072">MESLAGQGSMIIMGKGRHMFNSRQGDGHYRIDVGIDGPEDFASSGIVASSDHDAVKKYLLQDDSFGSLSTAPISGCLFRGIGRIIAMLRHSYPVTRRYQYYIHVLLYKA</sequence>
<keyword evidence="2" id="KW-1185">Reference proteome</keyword>
<dbReference type="OrthoDB" id="655030at2759"/>
<name>A0A1L9R8N2_ASPWE</name>
<dbReference type="Proteomes" id="UP000184383">
    <property type="component" value="Unassembled WGS sequence"/>
</dbReference>
<dbReference type="STRING" id="1073089.A0A1L9R8N2"/>
<dbReference type="VEuPathDB" id="FungiDB:ASPWEDRAFT_31928"/>
<gene>
    <name evidence="1" type="ORF">ASPWEDRAFT_31928</name>
</gene>
<evidence type="ECO:0000313" key="1">
    <source>
        <dbReference type="EMBL" id="OJJ31269.1"/>
    </source>
</evidence>
<dbReference type="GeneID" id="63749443"/>